<evidence type="ECO:0000313" key="3">
    <source>
        <dbReference type="Proteomes" id="UP000000600"/>
    </source>
</evidence>
<dbReference type="Proteomes" id="UP000000600">
    <property type="component" value="Unassembled WGS sequence"/>
</dbReference>
<protein>
    <submittedName>
        <fullName evidence="2">Uncharacterized protein</fullName>
    </submittedName>
</protein>
<evidence type="ECO:0000313" key="2">
    <source>
        <dbReference type="EMBL" id="CAK65248.1"/>
    </source>
</evidence>
<accession>A0C381</accession>
<dbReference type="HOGENOM" id="CLU_2189055_0_0_1"/>
<organism evidence="2 3">
    <name type="scientific">Paramecium tetraurelia</name>
    <dbReference type="NCBI Taxonomy" id="5888"/>
    <lineage>
        <taxon>Eukaryota</taxon>
        <taxon>Sar</taxon>
        <taxon>Alveolata</taxon>
        <taxon>Ciliophora</taxon>
        <taxon>Intramacronucleata</taxon>
        <taxon>Oligohymenophorea</taxon>
        <taxon>Peniculida</taxon>
        <taxon>Parameciidae</taxon>
        <taxon>Paramecium</taxon>
    </lineage>
</organism>
<keyword evidence="1" id="KW-1133">Transmembrane helix</keyword>
<dbReference type="KEGG" id="ptm:GSPATT00034726001"/>
<gene>
    <name evidence="2" type="ORF">GSPATT00034726001</name>
</gene>
<name>A0C381_PARTE</name>
<dbReference type="GeneID" id="5018430"/>
<keyword evidence="3" id="KW-1185">Reference proteome</keyword>
<dbReference type="AlphaFoldDB" id="A0C381"/>
<sequence length="109" mass="12657">MEPSLIILIIIVGIVVLGFIIYCLKNSNTKKQSNQDPLIGEKAEMEDINHKVQQTQNKETKNQLDIYCYDKKQETQTYEKNKANQGRAVKKINNMLITKIILMMIQKQM</sequence>
<keyword evidence="1" id="KW-0472">Membrane</keyword>
<evidence type="ECO:0000256" key="1">
    <source>
        <dbReference type="SAM" id="Phobius"/>
    </source>
</evidence>
<keyword evidence="1" id="KW-0812">Transmembrane</keyword>
<dbReference type="EMBL" id="CT868037">
    <property type="protein sequence ID" value="CAK65248.1"/>
    <property type="molecule type" value="Genomic_DNA"/>
</dbReference>
<reference evidence="2 3" key="1">
    <citation type="journal article" date="2006" name="Nature">
        <title>Global trends of whole-genome duplications revealed by the ciliate Paramecium tetraurelia.</title>
        <authorList>
            <consortium name="Genoscope"/>
            <person name="Aury J.-M."/>
            <person name="Jaillon O."/>
            <person name="Duret L."/>
            <person name="Noel B."/>
            <person name="Jubin C."/>
            <person name="Porcel B.M."/>
            <person name="Segurens B."/>
            <person name="Daubin V."/>
            <person name="Anthouard V."/>
            <person name="Aiach N."/>
            <person name="Arnaiz O."/>
            <person name="Billaut A."/>
            <person name="Beisson J."/>
            <person name="Blanc I."/>
            <person name="Bouhouche K."/>
            <person name="Camara F."/>
            <person name="Duharcourt S."/>
            <person name="Guigo R."/>
            <person name="Gogendeau D."/>
            <person name="Katinka M."/>
            <person name="Keller A.-M."/>
            <person name="Kissmehl R."/>
            <person name="Klotz C."/>
            <person name="Koll F."/>
            <person name="Le Moue A."/>
            <person name="Lepere C."/>
            <person name="Malinsky S."/>
            <person name="Nowacki M."/>
            <person name="Nowak J.K."/>
            <person name="Plattner H."/>
            <person name="Poulain J."/>
            <person name="Ruiz F."/>
            <person name="Serrano V."/>
            <person name="Zagulski M."/>
            <person name="Dessen P."/>
            <person name="Betermier M."/>
            <person name="Weissenbach J."/>
            <person name="Scarpelli C."/>
            <person name="Schachter V."/>
            <person name="Sperling L."/>
            <person name="Meyer E."/>
            <person name="Cohen J."/>
            <person name="Wincker P."/>
        </authorList>
    </citation>
    <scope>NUCLEOTIDE SEQUENCE [LARGE SCALE GENOMIC DNA]</scope>
    <source>
        <strain evidence="2 3">Stock d4-2</strain>
    </source>
</reference>
<proteinExistence type="predicted"/>
<dbReference type="RefSeq" id="XP_001432645.1">
    <property type="nucleotide sequence ID" value="XM_001432608.1"/>
</dbReference>
<dbReference type="InParanoid" id="A0C381"/>
<feature type="transmembrane region" description="Helical" evidence="1">
    <location>
        <begin position="6"/>
        <end position="24"/>
    </location>
</feature>